<accession>A0A0G1M5A0</accession>
<dbReference type="GO" id="GO:0016740">
    <property type="term" value="F:transferase activity"/>
    <property type="evidence" value="ECO:0007669"/>
    <property type="project" value="UniProtKB-KW"/>
</dbReference>
<keyword evidence="1" id="KW-0808">Transferase</keyword>
<dbReference type="PANTHER" id="PTHR43179:SF7">
    <property type="entry name" value="RHAMNOSYLTRANSFERASE WBBL"/>
    <property type="match status" value="1"/>
</dbReference>
<dbReference type="Pfam" id="PF13641">
    <property type="entry name" value="Glyco_tranf_2_3"/>
    <property type="match status" value="1"/>
</dbReference>
<comment type="caution">
    <text evidence="1">The sequence shown here is derived from an EMBL/GenBank/DDBJ whole genome shotgun (WGS) entry which is preliminary data.</text>
</comment>
<name>A0A0G1M5A0_9BACT</name>
<dbReference type="CDD" id="cd04186">
    <property type="entry name" value="GT_2_like_c"/>
    <property type="match status" value="1"/>
</dbReference>
<sequence>MEGNLELSVIILNYNTKELLRGCLASIQKYQNEVPLEVIVSDNASTDGSPDMVRREFPWVRLVEGENDGFAKGNNRAKNLVRGKMVLFLNPDTVVTKGVFLKTTRYLKENKGVGAVSCKLVLPSGEMDKDTRRSFPTPWVSFTHLILKSDRIFPKSPLFAKYWYGYIPEDATHGVDAIQGAFFLSWKKILDKVGWFDEGYFFDGEDLDLCWQIRAAGYEIVYYPEVSIIHVKGVTKGKSKKWKHKVPAKQRLKIRLAGVASMERFYRKNLWKKYPLAFNFLMIIAIKIFKVVRWISVVLLHPSQEEIL</sequence>
<gene>
    <name evidence="1" type="ORF">UW61_C0015G0012</name>
</gene>
<dbReference type="SUPFAM" id="SSF53448">
    <property type="entry name" value="Nucleotide-diphospho-sugar transferases"/>
    <property type="match status" value="1"/>
</dbReference>
<dbReference type="InterPro" id="IPR029044">
    <property type="entry name" value="Nucleotide-diphossugar_trans"/>
</dbReference>
<dbReference type="EMBL" id="LCIZ01000015">
    <property type="protein sequence ID" value="KKT67089.1"/>
    <property type="molecule type" value="Genomic_DNA"/>
</dbReference>
<reference evidence="1 2" key="1">
    <citation type="journal article" date="2015" name="Nature">
        <title>rRNA introns, odd ribosomes, and small enigmatic genomes across a large radiation of phyla.</title>
        <authorList>
            <person name="Brown C.T."/>
            <person name="Hug L.A."/>
            <person name="Thomas B.C."/>
            <person name="Sharon I."/>
            <person name="Castelle C.J."/>
            <person name="Singh A."/>
            <person name="Wilkins M.J."/>
            <person name="Williams K.H."/>
            <person name="Banfield J.F."/>
        </authorList>
    </citation>
    <scope>NUCLEOTIDE SEQUENCE [LARGE SCALE GENOMIC DNA]</scope>
</reference>
<dbReference type="Proteomes" id="UP000033901">
    <property type="component" value="Unassembled WGS sequence"/>
</dbReference>
<organism evidence="1 2">
    <name type="scientific">Candidatus Curtissbacteria bacterium GW2011_GWC1_44_33</name>
    <dbReference type="NCBI Taxonomy" id="1618413"/>
    <lineage>
        <taxon>Bacteria</taxon>
        <taxon>Candidatus Curtissiibacteriota</taxon>
    </lineage>
</organism>
<dbReference type="Gene3D" id="3.90.550.10">
    <property type="entry name" value="Spore Coat Polysaccharide Biosynthesis Protein SpsA, Chain A"/>
    <property type="match status" value="1"/>
</dbReference>
<dbReference type="PANTHER" id="PTHR43179">
    <property type="entry name" value="RHAMNOSYLTRANSFERASE WBBL"/>
    <property type="match status" value="1"/>
</dbReference>
<evidence type="ECO:0000313" key="1">
    <source>
        <dbReference type="EMBL" id="KKT67089.1"/>
    </source>
</evidence>
<protein>
    <submittedName>
        <fullName evidence="1">Glycosyl transferase family 2</fullName>
    </submittedName>
</protein>
<evidence type="ECO:0000313" key="2">
    <source>
        <dbReference type="Proteomes" id="UP000033901"/>
    </source>
</evidence>
<proteinExistence type="predicted"/>
<dbReference type="AlphaFoldDB" id="A0A0G1M5A0"/>